<dbReference type="Pfam" id="PF09719">
    <property type="entry name" value="C_GCAxxG_C_C"/>
    <property type="match status" value="1"/>
</dbReference>
<dbReference type="InterPro" id="IPR006311">
    <property type="entry name" value="TAT_signal"/>
</dbReference>
<feature type="signal peptide" evidence="3">
    <location>
        <begin position="1"/>
        <end position="24"/>
    </location>
</feature>
<dbReference type="RefSeq" id="WP_309541827.1">
    <property type="nucleotide sequence ID" value="NZ_CP133659.1"/>
</dbReference>
<keyword evidence="1" id="KW-0408">Iron</keyword>
<dbReference type="PROSITE" id="PS51318">
    <property type="entry name" value="TAT"/>
    <property type="match status" value="1"/>
</dbReference>
<evidence type="ECO:0000313" key="4">
    <source>
        <dbReference type="EMBL" id="WMW65885.1"/>
    </source>
</evidence>
<keyword evidence="1" id="KW-0411">Iron-sulfur</keyword>
<keyword evidence="2" id="KW-0472">Membrane</keyword>
<evidence type="ECO:0000256" key="1">
    <source>
        <dbReference type="ARBA" id="ARBA00023014"/>
    </source>
</evidence>
<dbReference type="NCBIfam" id="NF047622">
    <property type="entry name" value="SptSoretCytCDesul"/>
    <property type="match status" value="1"/>
</dbReference>
<evidence type="ECO:0000256" key="2">
    <source>
        <dbReference type="SAM" id="Phobius"/>
    </source>
</evidence>
<organism evidence="4 5">
    <name type="scientific">Nitratidesulfovibrio liaohensis</name>
    <dbReference type="NCBI Taxonomy" id="2604158"/>
    <lineage>
        <taxon>Bacteria</taxon>
        <taxon>Pseudomonadati</taxon>
        <taxon>Thermodesulfobacteriota</taxon>
        <taxon>Desulfovibrionia</taxon>
        <taxon>Desulfovibrionales</taxon>
        <taxon>Desulfovibrionaceae</taxon>
        <taxon>Nitratidesulfovibrio</taxon>
    </lineage>
</organism>
<dbReference type="Proteomes" id="UP001180616">
    <property type="component" value="Chromosome"/>
</dbReference>
<keyword evidence="2" id="KW-0812">Transmembrane</keyword>
<protein>
    <submittedName>
        <fullName evidence="4">C-GCAxxG-C-C family protein</fullName>
    </submittedName>
</protein>
<feature type="chain" id="PRO_5046605735" evidence="3">
    <location>
        <begin position="25"/>
        <end position="287"/>
    </location>
</feature>
<evidence type="ECO:0000313" key="5">
    <source>
        <dbReference type="Proteomes" id="UP001180616"/>
    </source>
</evidence>
<keyword evidence="3" id="KW-0732">Signal</keyword>
<dbReference type="InterPro" id="IPR036280">
    <property type="entry name" value="Multihaem_cyt_sf"/>
</dbReference>
<accession>A0ABY9R2A3</accession>
<dbReference type="EMBL" id="CP133659">
    <property type="protein sequence ID" value="WMW65885.1"/>
    <property type="molecule type" value="Genomic_DNA"/>
</dbReference>
<proteinExistence type="predicted"/>
<gene>
    <name evidence="4" type="ORF">KPS_000405</name>
</gene>
<feature type="transmembrane region" description="Helical" evidence="2">
    <location>
        <begin position="125"/>
        <end position="143"/>
    </location>
</feature>
<name>A0ABY9R2A3_9BACT</name>
<sequence length="287" mass="30483">MKRMNRRTMLKTMGMVGCATGCLASGLLPGAVPFTGPLSGPGNAVAGTTSGRFAQKDAPFSWKPHVLDAKVCAHVAYDGYWHQGYGCAYGVFYAIVGMMGEQHGAPYNQFPFTMLEVGKSGISDWGTICGALLGAASAFALFWGRKERDPMVAELFRWYEQTAFPMHDPGAAFKGVAGALPTSVSHSPLCHVSVGRWCQASGFAEKSTERGERCARITADVATQAIAIMNAKQAGTFAVAHGDPASVTYCGECHNPGKQSPLLKGKMDCTPCHSGSPHTADKFKNHP</sequence>
<evidence type="ECO:0000256" key="3">
    <source>
        <dbReference type="SAM" id="SignalP"/>
    </source>
</evidence>
<keyword evidence="5" id="KW-1185">Reference proteome</keyword>
<dbReference type="SUPFAM" id="SSF48695">
    <property type="entry name" value="Multiheme cytochromes"/>
    <property type="match status" value="1"/>
</dbReference>
<dbReference type="InterPro" id="IPR010181">
    <property type="entry name" value="CGCAxxGCC_motif"/>
</dbReference>
<keyword evidence="2" id="KW-1133">Transmembrane helix</keyword>
<reference evidence="4" key="1">
    <citation type="submission" date="2023-09" db="EMBL/GenBank/DDBJ databases">
        <authorList>
            <consortium name="CW5 consortium"/>
            <person name="Lu C.-W."/>
        </authorList>
    </citation>
    <scope>NUCLEOTIDE SEQUENCE</scope>
    <source>
        <strain evidence="4">KPS</strain>
    </source>
</reference>
<keyword evidence="1" id="KW-0479">Metal-binding</keyword>